<proteinExistence type="predicted"/>
<dbReference type="PANTHER" id="PTHR37951">
    <property type="entry name" value="CYTOPLASMIC PROTEIN-RELATED"/>
    <property type="match status" value="1"/>
</dbReference>
<keyword evidence="4" id="KW-1185">Reference proteome</keyword>
<dbReference type="InterPro" id="IPR017740">
    <property type="entry name" value="TssA-like"/>
</dbReference>
<protein>
    <submittedName>
        <fullName evidence="3">Type VI secretion system protein TssA</fullName>
    </submittedName>
</protein>
<dbReference type="Proteomes" id="UP001501787">
    <property type="component" value="Unassembled WGS sequence"/>
</dbReference>
<reference evidence="4" key="1">
    <citation type="journal article" date="2019" name="Int. J. Syst. Evol. Microbiol.">
        <title>The Global Catalogue of Microorganisms (GCM) 10K type strain sequencing project: providing services to taxonomists for standard genome sequencing and annotation.</title>
        <authorList>
            <consortium name="The Broad Institute Genomics Platform"/>
            <consortium name="The Broad Institute Genome Sequencing Center for Infectious Disease"/>
            <person name="Wu L."/>
            <person name="Ma J."/>
        </authorList>
    </citation>
    <scope>NUCLEOTIDE SEQUENCE [LARGE SCALE GENOMIC DNA]</scope>
    <source>
        <strain evidence="4">JCM 16343</strain>
    </source>
</reference>
<dbReference type="PANTHER" id="PTHR37951:SF1">
    <property type="entry name" value="TYPE VI SECRETION SYSTEM COMPONENT TSSA1"/>
    <property type="match status" value="1"/>
</dbReference>
<organism evidence="3 4">
    <name type="scientific">Psychrobacter aestuarii</name>
    <dbReference type="NCBI Taxonomy" id="556327"/>
    <lineage>
        <taxon>Bacteria</taxon>
        <taxon>Pseudomonadati</taxon>
        <taxon>Pseudomonadota</taxon>
        <taxon>Gammaproteobacteria</taxon>
        <taxon>Moraxellales</taxon>
        <taxon>Moraxellaceae</taxon>
        <taxon>Psychrobacter</taxon>
    </lineage>
</organism>
<accession>A0ABP3FKI8</accession>
<comment type="caution">
    <text evidence="3">The sequence shown here is derived from an EMBL/GenBank/DDBJ whole genome shotgun (WGS) entry which is preliminary data.</text>
</comment>
<dbReference type="InterPro" id="IPR010657">
    <property type="entry name" value="ImpA_N"/>
</dbReference>
<evidence type="ECO:0000259" key="2">
    <source>
        <dbReference type="Pfam" id="PF06812"/>
    </source>
</evidence>
<dbReference type="EMBL" id="BAAAFR010000002">
    <property type="protein sequence ID" value="GAA0317347.1"/>
    <property type="molecule type" value="Genomic_DNA"/>
</dbReference>
<dbReference type="Pfam" id="PF06812">
    <property type="entry name" value="ImpA_N"/>
    <property type="match status" value="1"/>
</dbReference>
<evidence type="ECO:0000313" key="4">
    <source>
        <dbReference type="Proteomes" id="UP001501787"/>
    </source>
</evidence>
<name>A0ABP3FKI8_9GAMM</name>
<dbReference type="NCBIfam" id="TIGR03363">
    <property type="entry name" value="VI_chp_8"/>
    <property type="match status" value="1"/>
</dbReference>
<feature type="region of interest" description="Disordered" evidence="1">
    <location>
        <begin position="261"/>
        <end position="293"/>
    </location>
</feature>
<evidence type="ECO:0000313" key="3">
    <source>
        <dbReference type="EMBL" id="GAA0317347.1"/>
    </source>
</evidence>
<evidence type="ECO:0000256" key="1">
    <source>
        <dbReference type="SAM" id="MobiDB-lite"/>
    </source>
</evidence>
<feature type="domain" description="ImpA N-terminal" evidence="2">
    <location>
        <begin position="15"/>
        <end position="137"/>
    </location>
</feature>
<gene>
    <name evidence="3" type="primary">tssA</name>
    <name evidence="3" type="ORF">GCM10009129_13580</name>
</gene>
<dbReference type="RefSeq" id="WP_201504879.1">
    <property type="nucleotide sequence ID" value="NZ_BAAAFR010000002.1"/>
</dbReference>
<sequence>MSRTVLTDIETLLTPIEPSDYGVGEDLSFDPRLDAITAARIEDDPALAQGDWVTELRVADWDFVKSECASLITETSKDLKIALWYVDALGHTDHLTGLNHGLAFLNALNTQYWAAMYPPLDDDDSMDIRAGLLSWFVKAMIDNLRQLPLSDAAHHSYNYNHFLSAREHDKQRQQNHDVEAGLSVGDYHQAIRQSAPHWQTTLFDALKTIQTRWQVLTDQLNDVMGMDAPVFAPVTELLETLDAHLSPLIAEHASAATAAETASAVSEGVEDAGQPIAQPQPAVSGFNPQHSDHLTNRQHALTQMAQIQDYFARNEPHSPVTFLLKRAIEWADMPLDQWLARVIKDEQQMSSLVDMIGITPPAPAYDEY</sequence>